<evidence type="ECO:0000313" key="4">
    <source>
        <dbReference type="Proteomes" id="UP000619376"/>
    </source>
</evidence>
<evidence type="ECO:0000313" key="2">
    <source>
        <dbReference type="EMBL" id="MBB5377400.1"/>
    </source>
</evidence>
<proteinExistence type="predicted"/>
<accession>A0A7W8KGC0</accession>
<reference evidence="4" key="2">
    <citation type="journal article" date="2019" name="Int. J. Syst. Evol. Microbiol.">
        <title>The Global Catalogue of Microorganisms (GCM) 10K type strain sequencing project: providing services to taxonomists for standard genome sequencing and annotation.</title>
        <authorList>
            <consortium name="The Broad Institute Genomics Platform"/>
            <consortium name="The Broad Institute Genome Sequencing Center for Infectious Disease"/>
            <person name="Wu L."/>
            <person name="Ma J."/>
        </authorList>
    </citation>
    <scope>NUCLEOTIDE SEQUENCE [LARGE SCALE GENOMIC DNA]</scope>
    <source>
        <strain evidence="4">CGMCC 1.18437</strain>
    </source>
</reference>
<dbReference type="GO" id="GO:0016787">
    <property type="term" value="F:hydrolase activity"/>
    <property type="evidence" value="ECO:0007669"/>
    <property type="project" value="UniProtKB-KW"/>
</dbReference>
<dbReference type="EMBL" id="BNAJ01000007">
    <property type="protein sequence ID" value="GHF50132.1"/>
    <property type="molecule type" value="Genomic_DNA"/>
</dbReference>
<dbReference type="RefSeq" id="WP_184112935.1">
    <property type="nucleotide sequence ID" value="NZ_BNAJ01000007.1"/>
</dbReference>
<dbReference type="PIRSF" id="PIRSF035170">
    <property type="entry name" value="HD_phosphohydro"/>
    <property type="match status" value="1"/>
</dbReference>
<keyword evidence="2" id="KW-0378">Hydrolase</keyword>
<dbReference type="PANTHER" id="PTHR21174:SF0">
    <property type="entry name" value="HD PHOSPHOHYDROLASE FAMILY PROTEIN-RELATED"/>
    <property type="match status" value="1"/>
</dbReference>
<reference evidence="1" key="1">
    <citation type="journal article" date="2014" name="Int. J. Syst. Evol. Microbiol.">
        <title>Complete genome of a new Firmicutes species belonging to the dominant human colonic microbiota ('Ruminococcus bicirculans') reveals two chromosomes and a selective capacity to utilize plant glucans.</title>
        <authorList>
            <consortium name="NISC Comparative Sequencing Program"/>
            <person name="Wegmann U."/>
            <person name="Louis P."/>
            <person name="Goesmann A."/>
            <person name="Henrissat B."/>
            <person name="Duncan S.H."/>
            <person name="Flint H.J."/>
        </authorList>
    </citation>
    <scope>NUCLEOTIDE SEQUENCE</scope>
    <source>
        <strain evidence="1">CGMCC 1.18437</strain>
    </source>
</reference>
<name>A0A7W8KGC0_9DEIO</name>
<dbReference type="Proteomes" id="UP000539473">
    <property type="component" value="Unassembled WGS sequence"/>
</dbReference>
<protein>
    <submittedName>
        <fullName evidence="2">Putative metal-dependent HD superfamily phosphohydrolase</fullName>
    </submittedName>
</protein>
<dbReference type="InterPro" id="IPR009218">
    <property type="entry name" value="HD_phosphohydro"/>
</dbReference>
<evidence type="ECO:0000313" key="3">
    <source>
        <dbReference type="Proteomes" id="UP000539473"/>
    </source>
</evidence>
<organism evidence="2 3">
    <name type="scientific">Deinococcus metalli</name>
    <dbReference type="NCBI Taxonomy" id="1141878"/>
    <lineage>
        <taxon>Bacteria</taxon>
        <taxon>Thermotogati</taxon>
        <taxon>Deinococcota</taxon>
        <taxon>Deinococci</taxon>
        <taxon>Deinococcales</taxon>
        <taxon>Deinococcaceae</taxon>
        <taxon>Deinococcus</taxon>
    </lineage>
</organism>
<reference evidence="2 3" key="3">
    <citation type="submission" date="2020-08" db="EMBL/GenBank/DDBJ databases">
        <title>Genomic Encyclopedia of Type Strains, Phase IV (KMG-IV): sequencing the most valuable type-strain genomes for metagenomic binning, comparative biology and taxonomic classification.</title>
        <authorList>
            <person name="Goeker M."/>
        </authorList>
    </citation>
    <scope>NUCLEOTIDE SEQUENCE [LARGE SCALE GENOMIC DNA]</scope>
    <source>
        <strain evidence="2 3">DSM 27521</strain>
    </source>
</reference>
<dbReference type="AlphaFoldDB" id="A0A7W8KGC0"/>
<evidence type="ECO:0000313" key="1">
    <source>
        <dbReference type="EMBL" id="GHF50132.1"/>
    </source>
</evidence>
<gene>
    <name evidence="1" type="ORF">GCM10017781_28280</name>
    <name evidence="2" type="ORF">HNQ07_002892</name>
</gene>
<dbReference type="PANTHER" id="PTHR21174">
    <property type="match status" value="1"/>
</dbReference>
<dbReference type="EMBL" id="JACHFK010000007">
    <property type="protein sequence ID" value="MBB5377400.1"/>
    <property type="molecule type" value="Genomic_DNA"/>
</dbReference>
<dbReference type="SUPFAM" id="SSF109604">
    <property type="entry name" value="HD-domain/PDEase-like"/>
    <property type="match status" value="1"/>
</dbReference>
<dbReference type="Proteomes" id="UP000619376">
    <property type="component" value="Unassembled WGS sequence"/>
</dbReference>
<dbReference type="Gene3D" id="1.10.3210.10">
    <property type="entry name" value="Hypothetical protein af1432"/>
    <property type="match status" value="1"/>
</dbReference>
<sequence length="187" mass="20759">MTPLADAEAFARPRYAEAHRHYHTAAHIQAVIDALDARGVLTPAMALAAWGHDLIYDPRASDNEERSADEFDGWLAAQGAADALRRDVRALILATRHTSPPATRAEALFVDADLSILGAAREAFGAYDRAIRKEYAHVPDDAYREGRAQVLRHFLNRERIYTTPEFSDLEPQARANLQAAVAQLTMR</sequence>
<keyword evidence="4" id="KW-1185">Reference proteome</keyword>
<comment type="caution">
    <text evidence="2">The sequence shown here is derived from an EMBL/GenBank/DDBJ whole genome shotgun (WGS) entry which is preliminary data.</text>
</comment>
<reference evidence="1" key="4">
    <citation type="submission" date="2024-05" db="EMBL/GenBank/DDBJ databases">
        <authorList>
            <person name="Sun Q."/>
            <person name="Zhou Y."/>
        </authorList>
    </citation>
    <scope>NUCLEOTIDE SEQUENCE</scope>
    <source>
        <strain evidence="1">CGMCC 1.18437</strain>
    </source>
</reference>